<gene>
    <name evidence="3" type="ORF">ENJ96_09770</name>
</gene>
<feature type="non-terminal residue" evidence="3">
    <location>
        <position position="188"/>
    </location>
</feature>
<proteinExistence type="predicted"/>
<dbReference type="AlphaFoldDB" id="A0A7V5U3L1"/>
<dbReference type="EMBL" id="DROK01000288">
    <property type="protein sequence ID" value="HHI98116.1"/>
    <property type="molecule type" value="Genomic_DNA"/>
</dbReference>
<reference evidence="3" key="1">
    <citation type="journal article" date="2020" name="mSystems">
        <title>Genome- and Community-Level Interaction Insights into Carbon Utilization and Element Cycling Functions of Hydrothermarchaeota in Hydrothermal Sediment.</title>
        <authorList>
            <person name="Zhou Z."/>
            <person name="Liu Y."/>
            <person name="Xu W."/>
            <person name="Pan J."/>
            <person name="Luo Z.H."/>
            <person name="Li M."/>
        </authorList>
    </citation>
    <scope>NUCLEOTIDE SEQUENCE [LARGE SCALE GENOMIC DNA]</scope>
    <source>
        <strain evidence="3">HyVt-533</strain>
    </source>
</reference>
<evidence type="ECO:0000313" key="3">
    <source>
        <dbReference type="EMBL" id="HHI98116.1"/>
    </source>
</evidence>
<accession>A0A7V5U3L1</accession>
<comment type="caution">
    <text evidence="3">The sequence shown here is derived from an EMBL/GenBank/DDBJ whole genome shotgun (WGS) entry which is preliminary data.</text>
</comment>
<name>A0A7V5U3L1_9BACT</name>
<evidence type="ECO:0000256" key="1">
    <source>
        <dbReference type="SAM" id="MobiDB-lite"/>
    </source>
</evidence>
<feature type="compositionally biased region" description="Basic residues" evidence="1">
    <location>
        <begin position="84"/>
        <end position="117"/>
    </location>
</feature>
<feature type="region of interest" description="Disordered" evidence="1">
    <location>
        <begin position="47"/>
        <end position="133"/>
    </location>
</feature>
<keyword evidence="2" id="KW-1133">Transmembrane helix</keyword>
<protein>
    <submittedName>
        <fullName evidence="3">Uncharacterized protein</fullName>
    </submittedName>
</protein>
<feature type="transmembrane region" description="Helical" evidence="2">
    <location>
        <begin position="6"/>
        <end position="28"/>
    </location>
</feature>
<dbReference type="Proteomes" id="UP000886101">
    <property type="component" value="Unassembled WGS sequence"/>
</dbReference>
<evidence type="ECO:0000256" key="2">
    <source>
        <dbReference type="SAM" id="Phobius"/>
    </source>
</evidence>
<keyword evidence="2" id="KW-0472">Membrane</keyword>
<keyword evidence="2" id="KW-0812">Transmembrane</keyword>
<organism evidence="3">
    <name type="scientific">Thermodesulfatator atlanticus</name>
    <dbReference type="NCBI Taxonomy" id="501497"/>
    <lineage>
        <taxon>Bacteria</taxon>
        <taxon>Pseudomonadati</taxon>
        <taxon>Thermodesulfobacteriota</taxon>
        <taxon>Thermodesulfobacteria</taxon>
        <taxon>Thermodesulfobacteriales</taxon>
        <taxon>Thermodesulfatatoraceae</taxon>
        <taxon>Thermodesulfatator</taxon>
    </lineage>
</organism>
<sequence>MNLSSIWLKAFFFSLGLHLLTAFFLFYLPRPSKPSFQVVHLKLKSVTLPAPGPGGLTRPKKVTPQKSKAPKSVPQKTRSAPPKRLSRKSKTALSKKKKVTSSRKKSLTPKTTKKAPKKASSPPKPRVSPEEERLLAQRLAALKEEKKLKERLARLQNRPKGQGPGGISLGGGISEEFARRLMVHLRSF</sequence>